<name>A0A1B7NBL4_9AGAM</name>
<dbReference type="AlphaFoldDB" id="A0A1B7NBL4"/>
<gene>
    <name evidence="2" type="ORF">K503DRAFT_395916</name>
</gene>
<organism evidence="2 3">
    <name type="scientific">Rhizopogon vinicolor AM-OR11-026</name>
    <dbReference type="NCBI Taxonomy" id="1314800"/>
    <lineage>
        <taxon>Eukaryota</taxon>
        <taxon>Fungi</taxon>
        <taxon>Dikarya</taxon>
        <taxon>Basidiomycota</taxon>
        <taxon>Agaricomycotina</taxon>
        <taxon>Agaricomycetes</taxon>
        <taxon>Agaricomycetidae</taxon>
        <taxon>Boletales</taxon>
        <taxon>Suillineae</taxon>
        <taxon>Rhizopogonaceae</taxon>
        <taxon>Rhizopogon</taxon>
    </lineage>
</organism>
<evidence type="ECO:0000313" key="2">
    <source>
        <dbReference type="EMBL" id="OAX42188.1"/>
    </source>
</evidence>
<evidence type="ECO:0000313" key="3">
    <source>
        <dbReference type="Proteomes" id="UP000092154"/>
    </source>
</evidence>
<dbReference type="OrthoDB" id="2538461at2759"/>
<feature type="compositionally biased region" description="Basic residues" evidence="1">
    <location>
        <begin position="197"/>
        <end position="215"/>
    </location>
</feature>
<feature type="compositionally biased region" description="Basic residues" evidence="1">
    <location>
        <begin position="1"/>
        <end position="11"/>
    </location>
</feature>
<dbReference type="EMBL" id="KV448162">
    <property type="protein sequence ID" value="OAX42188.1"/>
    <property type="molecule type" value="Genomic_DNA"/>
</dbReference>
<dbReference type="InParanoid" id="A0A1B7NBL4"/>
<feature type="region of interest" description="Disordered" evidence="1">
    <location>
        <begin position="196"/>
        <end position="215"/>
    </location>
</feature>
<feature type="compositionally biased region" description="Acidic residues" evidence="1">
    <location>
        <begin position="48"/>
        <end position="82"/>
    </location>
</feature>
<protein>
    <submittedName>
        <fullName evidence="2">Uncharacterized protein</fullName>
    </submittedName>
</protein>
<dbReference type="STRING" id="1314800.A0A1B7NBL4"/>
<proteinExistence type="predicted"/>
<feature type="region of interest" description="Disordered" evidence="1">
    <location>
        <begin position="158"/>
        <end position="183"/>
    </location>
</feature>
<keyword evidence="3" id="KW-1185">Reference proteome</keyword>
<dbReference type="Proteomes" id="UP000092154">
    <property type="component" value="Unassembled WGS sequence"/>
</dbReference>
<evidence type="ECO:0000256" key="1">
    <source>
        <dbReference type="SAM" id="MobiDB-lite"/>
    </source>
</evidence>
<sequence length="215" mass="24462">MFKRVDKKRKKREEEEELGLDEDMKAIMGLNDTDSDESASESGSNSDGDSDAEQSGEEDLEEAGDETGDETEDADASEDDEPPISLSEALRDPVYVVSLEPDVRACMLCKGKVIKSTPMSQVHKTSTAHKRRFERFKSLAAKSDQDSDAWQIARAIQQEGSTQNRPDAESGMSKRALKRQNKYRLERSERFTNSFVRRQRQNRLPRKLRNLRMQA</sequence>
<reference evidence="2 3" key="1">
    <citation type="submission" date="2016-06" db="EMBL/GenBank/DDBJ databases">
        <title>Comparative genomics of the ectomycorrhizal sister species Rhizopogon vinicolor and Rhizopogon vesiculosus (Basidiomycota: Boletales) reveals a divergence of the mating type B locus.</title>
        <authorList>
            <consortium name="DOE Joint Genome Institute"/>
            <person name="Mujic A.B."/>
            <person name="Kuo A."/>
            <person name="Tritt A."/>
            <person name="Lipzen A."/>
            <person name="Chen C."/>
            <person name="Johnson J."/>
            <person name="Sharma A."/>
            <person name="Barry K."/>
            <person name="Grigoriev I.V."/>
            <person name="Spatafora J.W."/>
        </authorList>
    </citation>
    <scope>NUCLEOTIDE SEQUENCE [LARGE SCALE GENOMIC DNA]</scope>
    <source>
        <strain evidence="2 3">AM-OR11-026</strain>
    </source>
</reference>
<feature type="region of interest" description="Disordered" evidence="1">
    <location>
        <begin position="1"/>
        <end position="92"/>
    </location>
</feature>
<accession>A0A1B7NBL4</accession>